<dbReference type="Proteomes" id="UP000199152">
    <property type="component" value="Unassembled WGS sequence"/>
</dbReference>
<feature type="chain" id="PRO_5038411064" evidence="1">
    <location>
        <begin position="23"/>
        <end position="139"/>
    </location>
</feature>
<feature type="signal peptide" evidence="1">
    <location>
        <begin position="1"/>
        <end position="22"/>
    </location>
</feature>
<protein>
    <submittedName>
        <fullName evidence="2">Uncharacterized protein</fullName>
    </submittedName>
</protein>
<accession>A0A1I4BG92</accession>
<keyword evidence="1" id="KW-0732">Signal</keyword>
<name>A0A1I4BG92_9ACTN</name>
<gene>
    <name evidence="2" type="ORF">SAMN04488085_10330</name>
</gene>
<evidence type="ECO:0000256" key="1">
    <source>
        <dbReference type="SAM" id="SignalP"/>
    </source>
</evidence>
<keyword evidence="3" id="KW-1185">Reference proteome</keyword>
<reference evidence="2 3" key="1">
    <citation type="submission" date="2016-10" db="EMBL/GenBank/DDBJ databases">
        <authorList>
            <person name="de Groot N.N."/>
        </authorList>
    </citation>
    <scope>NUCLEOTIDE SEQUENCE [LARGE SCALE GENOMIC DNA]</scope>
    <source>
        <strain evidence="2 3">DSM 45317</strain>
    </source>
</reference>
<proteinExistence type="predicted"/>
<dbReference type="AlphaFoldDB" id="A0A1I4BG92"/>
<dbReference type="PROSITE" id="PS51257">
    <property type="entry name" value="PROKAR_LIPOPROTEIN"/>
    <property type="match status" value="1"/>
</dbReference>
<sequence length="139" mass="14747">MRRSLSVRTVGLPLTLTTVLLAGCGASEDEQRQEAFCEEVPTLLEDITAELQTATGDPTQAPGLLDDAVSRLEAVEPPSEVADEWQALVDAWAGMRDLVSEADLTDPSANTDLAADAQQLQGDLVSTGEAVDEYGQNNC</sequence>
<dbReference type="STRING" id="504800.SAMN04488085_10330"/>
<dbReference type="OrthoDB" id="5193912at2"/>
<dbReference type="RefSeq" id="WP_091322039.1">
    <property type="nucleotide sequence ID" value="NZ_FOSW01000003.1"/>
</dbReference>
<dbReference type="EMBL" id="FOSW01000003">
    <property type="protein sequence ID" value="SFK67788.1"/>
    <property type="molecule type" value="Genomic_DNA"/>
</dbReference>
<evidence type="ECO:0000313" key="3">
    <source>
        <dbReference type="Proteomes" id="UP000199152"/>
    </source>
</evidence>
<dbReference type="InParanoid" id="A0A1I4BG92"/>
<evidence type="ECO:0000313" key="2">
    <source>
        <dbReference type="EMBL" id="SFK67788.1"/>
    </source>
</evidence>
<organism evidence="2 3">
    <name type="scientific">Geodermatophilus ruber</name>
    <dbReference type="NCBI Taxonomy" id="504800"/>
    <lineage>
        <taxon>Bacteria</taxon>
        <taxon>Bacillati</taxon>
        <taxon>Actinomycetota</taxon>
        <taxon>Actinomycetes</taxon>
        <taxon>Geodermatophilales</taxon>
        <taxon>Geodermatophilaceae</taxon>
        <taxon>Geodermatophilus</taxon>
    </lineage>
</organism>